<gene>
    <name evidence="2" type="ORF">FHR60_004065</name>
</gene>
<keyword evidence="1" id="KW-0732">Signal</keyword>
<sequence length="83" mass="8894">MRQFLHIALRAVLLALVAWAGPTQAELPAPWVQAALLTEPSAVDPVLRMVVGPGAPQLQRASARICDRHPCVWPGPGAPADWL</sequence>
<evidence type="ECO:0000313" key="3">
    <source>
        <dbReference type="Proteomes" id="UP000554726"/>
    </source>
</evidence>
<comment type="caution">
    <text evidence="2">The sequence shown here is derived from an EMBL/GenBank/DDBJ whole genome shotgun (WGS) entry which is preliminary data.</text>
</comment>
<organism evidence="2 3">
    <name type="scientific">Xanthomonas cannabis</name>
    <dbReference type="NCBI Taxonomy" id="1885674"/>
    <lineage>
        <taxon>Bacteria</taxon>
        <taxon>Pseudomonadati</taxon>
        <taxon>Pseudomonadota</taxon>
        <taxon>Gammaproteobacteria</taxon>
        <taxon>Lysobacterales</taxon>
        <taxon>Lysobacteraceae</taxon>
        <taxon>Xanthomonas</taxon>
    </lineage>
</organism>
<dbReference type="EMBL" id="JACHNS010000012">
    <property type="protein sequence ID" value="MBB4595348.1"/>
    <property type="molecule type" value="Genomic_DNA"/>
</dbReference>
<feature type="signal peptide" evidence="1">
    <location>
        <begin position="1"/>
        <end position="20"/>
    </location>
</feature>
<evidence type="ECO:0000256" key="1">
    <source>
        <dbReference type="SAM" id="SignalP"/>
    </source>
</evidence>
<keyword evidence="3" id="KW-1185">Reference proteome</keyword>
<feature type="chain" id="PRO_5045954558" evidence="1">
    <location>
        <begin position="21"/>
        <end position="83"/>
    </location>
</feature>
<dbReference type="Proteomes" id="UP000554726">
    <property type="component" value="Unassembled WGS sequence"/>
</dbReference>
<protein>
    <submittedName>
        <fullName evidence="2">Uncharacterized protein</fullName>
    </submittedName>
</protein>
<evidence type="ECO:0000313" key="2">
    <source>
        <dbReference type="EMBL" id="MBB4595348.1"/>
    </source>
</evidence>
<reference evidence="2 3" key="1">
    <citation type="submission" date="2020-08" db="EMBL/GenBank/DDBJ databases">
        <title>Studying the diversity of plant-associated saprophytic bacteria and their role in host health and plant-pathogen interactions.</title>
        <authorList>
            <person name="Potnis N."/>
        </authorList>
    </citation>
    <scope>NUCLEOTIDE SEQUENCE [LARGE SCALE GENOMIC DNA]</scope>
    <source>
        <strain evidence="2 3">F16</strain>
    </source>
</reference>
<name>A0ABR6JR98_9XANT</name>
<accession>A0ABR6JR98</accession>
<proteinExistence type="predicted"/>